<dbReference type="InterPro" id="IPR051401">
    <property type="entry name" value="GtrA_CellWall_Glycosyl"/>
</dbReference>
<evidence type="ECO:0000259" key="7">
    <source>
        <dbReference type="Pfam" id="PF04138"/>
    </source>
</evidence>
<evidence type="ECO:0000256" key="5">
    <source>
        <dbReference type="ARBA" id="ARBA00023136"/>
    </source>
</evidence>
<proteinExistence type="inferred from homology"/>
<dbReference type="InterPro" id="IPR007267">
    <property type="entry name" value="GtrA_DPMS_TM"/>
</dbReference>
<keyword evidence="5 6" id="KW-0472">Membrane</keyword>
<name>A0ABR5TL33_9BACL</name>
<dbReference type="Pfam" id="PF04138">
    <property type="entry name" value="GtrA_DPMS_TM"/>
    <property type="match status" value="1"/>
</dbReference>
<organism evidence="8 9">
    <name type="scientific">Gemelliphila asaccharolytica</name>
    <dbReference type="NCBI Taxonomy" id="502393"/>
    <lineage>
        <taxon>Bacteria</taxon>
        <taxon>Bacillati</taxon>
        <taxon>Bacillota</taxon>
        <taxon>Bacilli</taxon>
        <taxon>Bacillales</taxon>
        <taxon>Gemellaceae</taxon>
        <taxon>Gemelliphila</taxon>
    </lineage>
</organism>
<keyword evidence="3 6" id="KW-0812">Transmembrane</keyword>
<evidence type="ECO:0000256" key="1">
    <source>
        <dbReference type="ARBA" id="ARBA00004141"/>
    </source>
</evidence>
<evidence type="ECO:0000256" key="6">
    <source>
        <dbReference type="SAM" id="Phobius"/>
    </source>
</evidence>
<feature type="transmembrane region" description="Helical" evidence="6">
    <location>
        <begin position="91"/>
        <end position="110"/>
    </location>
</feature>
<comment type="caution">
    <text evidence="8">The sequence shown here is derived from an EMBL/GenBank/DDBJ whole genome shotgun (WGS) entry which is preliminary data.</text>
</comment>
<accession>A0ABR5TL33</accession>
<dbReference type="PANTHER" id="PTHR38459">
    <property type="entry name" value="PROPHAGE BACTOPRENOL-LINKED GLUCOSE TRANSLOCASE HOMOLOG"/>
    <property type="match status" value="1"/>
</dbReference>
<reference evidence="8 9" key="1">
    <citation type="submission" date="2016-01" db="EMBL/GenBank/DDBJ databases">
        <authorList>
            <person name="Mitreva M."/>
            <person name="Pepin K.H."/>
            <person name="Mihindukulasuriya K.A."/>
            <person name="Fulton R."/>
            <person name="Fronick C."/>
            <person name="O'Laughlin M."/>
            <person name="Miner T."/>
            <person name="Herter B."/>
            <person name="Rosa B.A."/>
            <person name="Cordes M."/>
            <person name="Tomlinson C."/>
            <person name="Wollam A."/>
            <person name="Palsikar V.B."/>
            <person name="Mardis E.R."/>
            <person name="Wilson R.K."/>
        </authorList>
    </citation>
    <scope>NUCLEOTIDE SEQUENCE [LARGE SCALE GENOMIC DNA]</scope>
    <source>
        <strain evidence="8 9">KA00071</strain>
    </source>
</reference>
<keyword evidence="4 6" id="KW-1133">Transmembrane helix</keyword>
<evidence type="ECO:0000313" key="9">
    <source>
        <dbReference type="Proteomes" id="UP000070467"/>
    </source>
</evidence>
<sequence>MTTFVNIIIYYILTKVGVERVISNLISITISIIFAYFTNAKYVFLSNLKKMKEIIKELIKFFSSRLITMLIEILGLELFVFIGIEDFNSKIIMQVVVIVGNYIISKYFVFKKEKL</sequence>
<keyword evidence="9" id="KW-1185">Reference proteome</keyword>
<dbReference type="PANTHER" id="PTHR38459:SF5">
    <property type="entry name" value="CELL WALL TEICHOIC ACID GLYCOSYLATION PROTEIN GTCA"/>
    <property type="match status" value="1"/>
</dbReference>
<protein>
    <submittedName>
        <fullName evidence="8">GtrA-like protein</fullName>
    </submittedName>
</protein>
<evidence type="ECO:0000256" key="2">
    <source>
        <dbReference type="ARBA" id="ARBA00009399"/>
    </source>
</evidence>
<dbReference type="EMBL" id="LSDB01000052">
    <property type="protein sequence ID" value="KXB57083.1"/>
    <property type="molecule type" value="Genomic_DNA"/>
</dbReference>
<evidence type="ECO:0000256" key="3">
    <source>
        <dbReference type="ARBA" id="ARBA00022692"/>
    </source>
</evidence>
<evidence type="ECO:0000256" key="4">
    <source>
        <dbReference type="ARBA" id="ARBA00022989"/>
    </source>
</evidence>
<dbReference type="Proteomes" id="UP000070467">
    <property type="component" value="Unassembled WGS sequence"/>
</dbReference>
<comment type="subcellular location">
    <subcellularLocation>
        <location evidence="1">Membrane</location>
        <topology evidence="1">Multi-pass membrane protein</topology>
    </subcellularLocation>
</comment>
<gene>
    <name evidence="8" type="ORF">HMPREF1871_00994</name>
</gene>
<evidence type="ECO:0000313" key="8">
    <source>
        <dbReference type="EMBL" id="KXB57083.1"/>
    </source>
</evidence>
<feature type="domain" description="GtrA/DPMS transmembrane" evidence="7">
    <location>
        <begin position="2"/>
        <end position="110"/>
    </location>
</feature>
<feature type="transmembrane region" description="Helical" evidence="6">
    <location>
        <begin position="21"/>
        <end position="45"/>
    </location>
</feature>
<comment type="similarity">
    <text evidence="2">Belongs to the GtrA family.</text>
</comment>